<dbReference type="Pfam" id="PF00939">
    <property type="entry name" value="Na_sulph_symp"/>
    <property type="match status" value="2"/>
</dbReference>
<evidence type="ECO:0000256" key="3">
    <source>
        <dbReference type="ARBA" id="ARBA00022448"/>
    </source>
</evidence>
<feature type="transmembrane region" description="Helical" evidence="7">
    <location>
        <begin position="1114"/>
        <end position="1132"/>
    </location>
</feature>
<feature type="transmembrane region" description="Helical" evidence="7">
    <location>
        <begin position="800"/>
        <end position="825"/>
    </location>
</feature>
<keyword evidence="9" id="KW-1185">Reference proteome</keyword>
<reference evidence="8" key="2">
    <citation type="submission" date="2020-05" db="UniProtKB">
        <authorList>
            <consortium name="EnsemblMetazoa"/>
        </authorList>
    </citation>
    <scope>IDENTIFICATION</scope>
    <source>
        <strain evidence="8">ACHKN1017</strain>
    </source>
</reference>
<feature type="transmembrane region" description="Helical" evidence="7">
    <location>
        <begin position="269"/>
        <end position="288"/>
    </location>
</feature>
<feature type="transmembrane region" description="Helical" evidence="7">
    <location>
        <begin position="371"/>
        <end position="388"/>
    </location>
</feature>
<feature type="transmembrane region" description="Helical" evidence="7">
    <location>
        <begin position="421"/>
        <end position="447"/>
    </location>
</feature>
<feature type="transmembrane region" description="Helical" evidence="7">
    <location>
        <begin position="906"/>
        <end position="925"/>
    </location>
</feature>
<dbReference type="PANTHER" id="PTHR10283:SF82">
    <property type="entry name" value="SOLUTE CARRIER FAMILY 13 MEMBER 2"/>
    <property type="match status" value="1"/>
</dbReference>
<protein>
    <recommendedName>
        <fullName evidence="10">Citrate transporter-like domain-containing protein</fullName>
    </recommendedName>
</protein>
<sequence>MADQKERDLEVAVAMESVAAPRVGCCRRTMKYIGAYWRSMVVIVAPMIASLVFLIDTTPAYRCMFVVLTMSLYWVTEALPLPVTSMLPIVLFPVLGVLETDRTCMMYMKETMLMFIGGIIIALAVEYCNLHKRVALKVISVIGCSQRRLNFGLTVVTMFVSMWISNTAAVAMMCPIMQAVLEELESQGLCQMYERRKKTGEEEGMLGKEKVDDETPRPTKTTLCYFLGAAYASTLGGCGTIVGSGVNLTFKGIYESRFPTAPGIDFPKFMFYNVPGMLLYTFLTWVYLQWLYMGMFRPNSPEAKAADIGEEGEAVAKRVIETRYKELGPMTSHEKSVAFLFIVAVVLFFTREPGFITGWADVLNTVKIKDATPAMFIVIVLFMIPANWRCLKFCRSNPGRLPTEATPGLITWKFINQKVPWSLIFLLGGGFALAEGGRVSGMSALLGQSLAGLKTLPPLLLLFVVCLTAQTLTEFTSNVAICNVILPVLAEMAIAIEIHPLYLMFPAAMSCSFAFHMPVGTPPNAIVAGVGNIAIKDMAVAGIGPSIFTLLVIWASFPTWGAVVYPELATFPDWARPMTEATIVTKKEQLTLQLDPPLTQLPEGCGRRMCLFMGIYWKTLLVLLVPLLACTVFLVDTSPPFRCMYIVIVMGVFWITEALPLPITSMLPIVLFPMMGILDTNKTCMMYMKDTMLMFIGGIVMALAVEYCNLHKRVALKVISVVGCSQRRLTFGLTMVTMFVSMWISNTATVAMMCPIVQAVLEELEAQGLCKINEKPKSIEGSSMERDEELPRPTKITMCYYIGTAYAATCGGVGTIVGSGVNLTLKGIYESRFPDAPGIDFPSFMFYNFPGMLLFTFLTWVWLQWLFMGLFRPNSEDARVANIGPEGEAVAERVIENRYRELGPMTSHEIGVAFFFVLSVVLYFTREPGFMMGWADLIPNVKIKDATPAIFVVIMLFIVPADWNCLSFFHKGGGRLPKKASPGLITWRFINQKTPWSLLFLLGGGFALAEGGRTSGMSALLGQSLAGLKVLPPLLLLFVLCVVGEFLTEFTSNVAICNVVLPVLAEVAIAIEIHPLYLMFPVAMVCSFSFHLPVGTPPNAIVAGVGNIRIKDMAVAGIGPSIFTLLISWASFPTWGSIIYPELAYFPDWARPLNETAL</sequence>
<evidence type="ECO:0000313" key="8">
    <source>
        <dbReference type="EnsemblMetazoa" id="ACHR003076-PA"/>
    </source>
</evidence>
<dbReference type="GO" id="GO:0005886">
    <property type="term" value="C:plasma membrane"/>
    <property type="evidence" value="ECO:0007669"/>
    <property type="project" value="TreeGrafter"/>
</dbReference>
<keyword evidence="3" id="KW-0813">Transport</keyword>
<feature type="transmembrane region" description="Helical" evidence="7">
    <location>
        <begin position="538"/>
        <end position="557"/>
    </location>
</feature>
<dbReference type="STRING" id="43041.A0A182JX44"/>
<feature type="transmembrane region" description="Helical" evidence="7">
    <location>
        <begin position="1053"/>
        <end position="1071"/>
    </location>
</feature>
<dbReference type="Proteomes" id="UP000075881">
    <property type="component" value="Unassembled WGS sequence"/>
</dbReference>
<feature type="transmembrane region" description="Helical" evidence="7">
    <location>
        <begin position="615"/>
        <end position="635"/>
    </location>
</feature>
<evidence type="ECO:0000256" key="1">
    <source>
        <dbReference type="ARBA" id="ARBA00004141"/>
    </source>
</evidence>
<dbReference type="AlphaFoldDB" id="A0A182JX44"/>
<reference evidence="9" key="1">
    <citation type="submission" date="2013-03" db="EMBL/GenBank/DDBJ databases">
        <title>The Genome Sequence of Anopheles christyi ACHKN1017.</title>
        <authorList>
            <consortium name="The Broad Institute Genomics Platform"/>
            <person name="Neafsey D.E."/>
            <person name="Besansky N."/>
            <person name="Walker B."/>
            <person name="Young S.K."/>
            <person name="Zeng Q."/>
            <person name="Gargeya S."/>
            <person name="Fitzgerald M."/>
            <person name="Haas B."/>
            <person name="Abouelleil A."/>
            <person name="Allen A.W."/>
            <person name="Alvarado L."/>
            <person name="Arachchi H.M."/>
            <person name="Berlin A.M."/>
            <person name="Chapman S.B."/>
            <person name="Gainer-Dewar J."/>
            <person name="Goldberg J."/>
            <person name="Griggs A."/>
            <person name="Gujja S."/>
            <person name="Hansen M."/>
            <person name="Howarth C."/>
            <person name="Imamovic A."/>
            <person name="Ireland A."/>
            <person name="Larimer J."/>
            <person name="McCowan C."/>
            <person name="Murphy C."/>
            <person name="Pearson M."/>
            <person name="Poon T.W."/>
            <person name="Priest M."/>
            <person name="Roberts A."/>
            <person name="Saif S."/>
            <person name="Shea T."/>
            <person name="Sisk P."/>
            <person name="Sykes S."/>
            <person name="Wortman J."/>
            <person name="Nusbaum C."/>
            <person name="Birren B."/>
        </authorList>
    </citation>
    <scope>NUCLEOTIDE SEQUENCE [LARGE SCALE GENOMIC DNA]</scope>
    <source>
        <strain evidence="9">ACHKN1017</strain>
    </source>
</reference>
<dbReference type="VEuPathDB" id="VectorBase:ACHR003076"/>
<keyword evidence="5 7" id="KW-1133">Transmembrane helix</keyword>
<proteinExistence type="inferred from homology"/>
<name>A0A182JX44_9DIPT</name>
<dbReference type="GO" id="GO:0015141">
    <property type="term" value="F:succinate transmembrane transporter activity"/>
    <property type="evidence" value="ECO:0007669"/>
    <property type="project" value="TreeGrafter"/>
</dbReference>
<evidence type="ECO:0000256" key="7">
    <source>
        <dbReference type="SAM" id="Phobius"/>
    </source>
</evidence>
<comment type="similarity">
    <text evidence="2">Belongs to the SLC13A/DASS transporter (TC 2.A.47) family. NADC subfamily.</text>
</comment>
<feature type="transmembrane region" description="Helical" evidence="7">
    <location>
        <begin position="846"/>
        <end position="867"/>
    </location>
</feature>
<evidence type="ECO:0008006" key="10">
    <source>
        <dbReference type="Google" id="ProtNLM"/>
    </source>
</evidence>
<feature type="transmembrane region" description="Helical" evidence="7">
    <location>
        <begin position="647"/>
        <end position="672"/>
    </location>
</feature>
<dbReference type="PANTHER" id="PTHR10283">
    <property type="entry name" value="SOLUTE CARRIER FAMILY 13 MEMBER"/>
    <property type="match status" value="1"/>
</dbReference>
<dbReference type="PROSITE" id="PS01271">
    <property type="entry name" value="NA_SULFATE"/>
    <property type="match status" value="2"/>
</dbReference>
<feature type="transmembrane region" description="Helical" evidence="7">
    <location>
        <begin position="337"/>
        <end position="359"/>
    </location>
</feature>
<evidence type="ECO:0000256" key="6">
    <source>
        <dbReference type="ARBA" id="ARBA00023136"/>
    </source>
</evidence>
<dbReference type="EnsemblMetazoa" id="ACHR003076-RA">
    <property type="protein sequence ID" value="ACHR003076-PA"/>
    <property type="gene ID" value="ACHR003076"/>
</dbReference>
<feature type="transmembrane region" description="Helical" evidence="7">
    <location>
        <begin position="112"/>
        <end position="130"/>
    </location>
</feature>
<organism evidence="8 9">
    <name type="scientific">Anopheles christyi</name>
    <dbReference type="NCBI Taxonomy" id="43041"/>
    <lineage>
        <taxon>Eukaryota</taxon>
        <taxon>Metazoa</taxon>
        <taxon>Ecdysozoa</taxon>
        <taxon>Arthropoda</taxon>
        <taxon>Hexapoda</taxon>
        <taxon>Insecta</taxon>
        <taxon>Pterygota</taxon>
        <taxon>Neoptera</taxon>
        <taxon>Endopterygota</taxon>
        <taxon>Diptera</taxon>
        <taxon>Nematocera</taxon>
        <taxon>Culicoidea</taxon>
        <taxon>Culicidae</taxon>
        <taxon>Anophelinae</taxon>
        <taxon>Anopheles</taxon>
    </lineage>
</organism>
<evidence type="ECO:0000256" key="5">
    <source>
        <dbReference type="ARBA" id="ARBA00022989"/>
    </source>
</evidence>
<evidence type="ECO:0000313" key="9">
    <source>
        <dbReference type="Proteomes" id="UP000075881"/>
    </source>
</evidence>
<feature type="transmembrane region" description="Helical" evidence="7">
    <location>
        <begin position="946"/>
        <end position="969"/>
    </location>
</feature>
<evidence type="ECO:0000256" key="2">
    <source>
        <dbReference type="ARBA" id="ARBA00006772"/>
    </source>
</evidence>
<feature type="transmembrane region" description="Helical" evidence="7">
    <location>
        <begin position="67"/>
        <end position="92"/>
    </location>
</feature>
<feature type="transmembrane region" description="Helical" evidence="7">
    <location>
        <begin position="692"/>
        <end position="710"/>
    </location>
</feature>
<feature type="transmembrane region" description="Helical" evidence="7">
    <location>
        <begin position="151"/>
        <end position="173"/>
    </location>
</feature>
<comment type="subcellular location">
    <subcellularLocation>
        <location evidence="1">Membrane</location>
        <topology evidence="1">Multi-pass membrane protein</topology>
    </subcellularLocation>
</comment>
<feature type="transmembrane region" description="Helical" evidence="7">
    <location>
        <begin position="36"/>
        <end position="55"/>
    </location>
</feature>
<dbReference type="GO" id="GO:0015137">
    <property type="term" value="F:citrate transmembrane transporter activity"/>
    <property type="evidence" value="ECO:0007669"/>
    <property type="project" value="TreeGrafter"/>
</dbReference>
<dbReference type="InterPro" id="IPR001898">
    <property type="entry name" value="SLC13A/DASS"/>
</dbReference>
<evidence type="ECO:0000256" key="4">
    <source>
        <dbReference type="ARBA" id="ARBA00022692"/>
    </source>
</evidence>
<accession>A0A182JX44</accession>
<feature type="transmembrane region" description="Helical" evidence="7">
    <location>
        <begin position="1030"/>
        <end position="1047"/>
    </location>
</feature>
<feature type="transmembrane region" description="Helical" evidence="7">
    <location>
        <begin position="731"/>
        <end position="753"/>
    </location>
</feature>
<keyword evidence="6 7" id="KW-0472">Membrane</keyword>
<dbReference type="InterPro" id="IPR031312">
    <property type="entry name" value="Na/sul_symport_CS"/>
</dbReference>
<feature type="transmembrane region" description="Helical" evidence="7">
    <location>
        <begin position="225"/>
        <end position="248"/>
    </location>
</feature>
<keyword evidence="4 7" id="KW-0812">Transmembrane</keyword>